<accession>A0ABQ8FVZ7</accession>
<sequence length="166" mass="17434">MSHSQTPASTTSSHVRGGQRAGWWSCTSARQTSQPLLSFSLSLPSPPSLSSVLVSRVGPGSSRLRRPKIGRLRMTLLDAHSPPPSPLSQASLAACLAGYRKLEMLTAGGGRAGGRPAAVRWMWMLLLHDASLAVKSISTRLRLPGCVECWGEAISTGPGAHEVAAA</sequence>
<reference evidence="2 3" key="1">
    <citation type="journal article" date="2021" name="Nat. Commun.">
        <title>Genetic determinants of endophytism in the Arabidopsis root mycobiome.</title>
        <authorList>
            <person name="Mesny F."/>
            <person name="Miyauchi S."/>
            <person name="Thiergart T."/>
            <person name="Pickel B."/>
            <person name="Atanasova L."/>
            <person name="Karlsson M."/>
            <person name="Huettel B."/>
            <person name="Barry K.W."/>
            <person name="Haridas S."/>
            <person name="Chen C."/>
            <person name="Bauer D."/>
            <person name="Andreopoulos W."/>
            <person name="Pangilinan J."/>
            <person name="LaButti K."/>
            <person name="Riley R."/>
            <person name="Lipzen A."/>
            <person name="Clum A."/>
            <person name="Drula E."/>
            <person name="Henrissat B."/>
            <person name="Kohler A."/>
            <person name="Grigoriev I.V."/>
            <person name="Martin F.M."/>
            <person name="Hacquard S."/>
        </authorList>
    </citation>
    <scope>NUCLEOTIDE SEQUENCE [LARGE SCALE GENOMIC DNA]</scope>
    <source>
        <strain evidence="2 3">MPI-SDFR-AT-0080</strain>
    </source>
</reference>
<protein>
    <submittedName>
        <fullName evidence="2">Uncharacterized protein</fullName>
    </submittedName>
</protein>
<evidence type="ECO:0000313" key="2">
    <source>
        <dbReference type="EMBL" id="KAH7030202.1"/>
    </source>
</evidence>
<organism evidence="2 3">
    <name type="scientific">Macrophomina phaseolina</name>
    <dbReference type="NCBI Taxonomy" id="35725"/>
    <lineage>
        <taxon>Eukaryota</taxon>
        <taxon>Fungi</taxon>
        <taxon>Dikarya</taxon>
        <taxon>Ascomycota</taxon>
        <taxon>Pezizomycotina</taxon>
        <taxon>Dothideomycetes</taxon>
        <taxon>Dothideomycetes incertae sedis</taxon>
        <taxon>Botryosphaeriales</taxon>
        <taxon>Botryosphaeriaceae</taxon>
        <taxon>Macrophomina</taxon>
    </lineage>
</organism>
<evidence type="ECO:0000256" key="1">
    <source>
        <dbReference type="SAM" id="MobiDB-lite"/>
    </source>
</evidence>
<name>A0ABQ8FVZ7_9PEZI</name>
<feature type="region of interest" description="Disordered" evidence="1">
    <location>
        <begin position="1"/>
        <end position="20"/>
    </location>
</feature>
<feature type="compositionally biased region" description="Polar residues" evidence="1">
    <location>
        <begin position="1"/>
        <end position="14"/>
    </location>
</feature>
<keyword evidence="3" id="KW-1185">Reference proteome</keyword>
<dbReference type="Proteomes" id="UP000774617">
    <property type="component" value="Unassembled WGS sequence"/>
</dbReference>
<proteinExistence type="predicted"/>
<comment type="caution">
    <text evidence="2">The sequence shown here is derived from an EMBL/GenBank/DDBJ whole genome shotgun (WGS) entry which is preliminary data.</text>
</comment>
<evidence type="ECO:0000313" key="3">
    <source>
        <dbReference type="Proteomes" id="UP000774617"/>
    </source>
</evidence>
<dbReference type="EMBL" id="JAGTJR010000045">
    <property type="protein sequence ID" value="KAH7030202.1"/>
    <property type="molecule type" value="Genomic_DNA"/>
</dbReference>
<gene>
    <name evidence="2" type="ORF">B0J12DRAFT_321608</name>
</gene>